<sequence length="111" mass="12421">MSLLVSGIDIFDFKPSLVIIGGAACVIVCTKLPSFRFVSVRHNLSVRIAMAGDPQYPDSMFKGWRYYFNSYTLKGRSTIVYTTYAGVFLIFLGVRRRIKKNAALRAAAEKS</sequence>
<dbReference type="PRINTS" id="PR01821">
    <property type="entry name" value="DAPIT"/>
</dbReference>
<keyword evidence="1" id="KW-1133">Transmembrane helix</keyword>
<organism evidence="2">
    <name type="scientific">Schistocephalus solidus</name>
    <name type="common">Tapeworm</name>
    <dbReference type="NCBI Taxonomy" id="70667"/>
    <lineage>
        <taxon>Eukaryota</taxon>
        <taxon>Metazoa</taxon>
        <taxon>Spiralia</taxon>
        <taxon>Lophotrochozoa</taxon>
        <taxon>Platyhelminthes</taxon>
        <taxon>Cestoda</taxon>
        <taxon>Eucestoda</taxon>
        <taxon>Diphyllobothriidea</taxon>
        <taxon>Diphyllobothriidae</taxon>
        <taxon>Schistocephalus</taxon>
    </lineage>
</organism>
<dbReference type="AlphaFoldDB" id="A0A0X3PZS1"/>
<dbReference type="InterPro" id="IPR009125">
    <property type="entry name" value="ATPMK"/>
</dbReference>
<dbReference type="EMBL" id="GEEE01010449">
    <property type="protein sequence ID" value="JAP52776.1"/>
    <property type="molecule type" value="Transcribed_RNA"/>
</dbReference>
<protein>
    <submittedName>
        <fullName evidence="2">Up-regulated during skeletal muscle growth protein 5</fullName>
    </submittedName>
</protein>
<feature type="transmembrane region" description="Helical" evidence="1">
    <location>
        <begin position="78"/>
        <end position="95"/>
    </location>
</feature>
<accession>A0A0X3PZS1</accession>
<evidence type="ECO:0000313" key="2">
    <source>
        <dbReference type="EMBL" id="JAP52776.1"/>
    </source>
</evidence>
<name>A0A0X3PZS1_SCHSO</name>
<gene>
    <name evidence="2" type="primary">USMG5</name>
    <name evidence="2" type="ORF">TR152723</name>
</gene>
<evidence type="ECO:0000256" key="1">
    <source>
        <dbReference type="SAM" id="Phobius"/>
    </source>
</evidence>
<proteinExistence type="predicted"/>
<reference evidence="2" key="1">
    <citation type="submission" date="2016-01" db="EMBL/GenBank/DDBJ databases">
        <title>Reference transcriptome for the parasite Schistocephalus solidus: insights into the molecular evolution of parasitism.</title>
        <authorList>
            <person name="Hebert F.O."/>
            <person name="Grambauer S."/>
            <person name="Barber I."/>
            <person name="Landry C.R."/>
            <person name="Aubin-Horth N."/>
        </authorList>
    </citation>
    <scope>NUCLEOTIDE SEQUENCE</scope>
</reference>
<dbReference type="Pfam" id="PF14960">
    <property type="entry name" value="ATP_synth_reg"/>
    <property type="match status" value="1"/>
</dbReference>
<keyword evidence="1" id="KW-0472">Membrane</keyword>
<keyword evidence="1" id="KW-0812">Transmembrane</keyword>